<dbReference type="Proteomes" id="UP000192801">
    <property type="component" value="Unassembled WGS sequence"/>
</dbReference>
<proteinExistence type="predicted"/>
<reference evidence="1 2" key="1">
    <citation type="submission" date="2016-12" db="EMBL/GenBank/DDBJ databases">
        <title>The new phylogeny of genus Mycobacterium.</title>
        <authorList>
            <person name="Tortoli E."/>
            <person name="Trovato A."/>
            <person name="Cirillo D.M."/>
        </authorList>
    </citation>
    <scope>NUCLEOTIDE SEQUENCE [LARGE SCALE GENOMIC DNA]</scope>
    <source>
        <strain evidence="1 2">DSM 45130</strain>
    </source>
</reference>
<accession>A0A1X0DNV8</accession>
<name>A0A1X0DNV8_9MYCO</name>
<organism evidence="1 2">
    <name type="scientific">Mycolicibacterium insubricum</name>
    <dbReference type="NCBI Taxonomy" id="444597"/>
    <lineage>
        <taxon>Bacteria</taxon>
        <taxon>Bacillati</taxon>
        <taxon>Actinomycetota</taxon>
        <taxon>Actinomycetes</taxon>
        <taxon>Mycobacteriales</taxon>
        <taxon>Mycobacteriaceae</taxon>
        <taxon>Mycolicibacterium</taxon>
    </lineage>
</organism>
<dbReference type="STRING" id="444597.BST26_00360"/>
<protein>
    <submittedName>
        <fullName evidence="1">Uncharacterized protein</fullName>
    </submittedName>
</protein>
<gene>
    <name evidence="1" type="ORF">BST26_00360</name>
</gene>
<dbReference type="OrthoDB" id="4559844at2"/>
<dbReference type="EMBL" id="MVHS01000001">
    <property type="protein sequence ID" value="ORA74073.1"/>
    <property type="molecule type" value="Genomic_DNA"/>
</dbReference>
<comment type="caution">
    <text evidence="1">The sequence shown here is derived from an EMBL/GenBank/DDBJ whole genome shotgun (WGS) entry which is preliminary data.</text>
</comment>
<dbReference type="AlphaFoldDB" id="A0A1X0DNV8"/>
<dbReference type="RefSeq" id="WP_083028827.1">
    <property type="nucleotide sequence ID" value="NZ_AP022618.1"/>
</dbReference>
<keyword evidence="2" id="KW-1185">Reference proteome</keyword>
<sequence>MNAILSWWDGVELWLTGLPFILQVVIVMPVALLLAWGLAVAGDAALGYLLRGLRVARLTYKRRMDHR</sequence>
<evidence type="ECO:0000313" key="2">
    <source>
        <dbReference type="Proteomes" id="UP000192801"/>
    </source>
</evidence>
<evidence type="ECO:0000313" key="1">
    <source>
        <dbReference type="EMBL" id="ORA74073.1"/>
    </source>
</evidence>